<dbReference type="Ensembl" id="ENSMPUT00000006523.1">
    <property type="protein sequence ID" value="ENSMPUP00000006412.1"/>
    <property type="gene ID" value="ENSMPUG00000006467.1"/>
</dbReference>
<reference evidence="2" key="1">
    <citation type="submission" date="2024-06" db="UniProtKB">
        <authorList>
            <consortium name="Ensembl"/>
        </authorList>
    </citation>
    <scope>IDENTIFICATION</scope>
</reference>
<organism evidence="2">
    <name type="scientific">Mustela putorius furo</name>
    <name type="common">European domestic ferret</name>
    <name type="synonym">Mustela furo</name>
    <dbReference type="NCBI Taxonomy" id="9669"/>
    <lineage>
        <taxon>Eukaryota</taxon>
        <taxon>Metazoa</taxon>
        <taxon>Chordata</taxon>
        <taxon>Craniata</taxon>
        <taxon>Vertebrata</taxon>
        <taxon>Euteleostomi</taxon>
        <taxon>Mammalia</taxon>
        <taxon>Eutheria</taxon>
        <taxon>Laurasiatheria</taxon>
        <taxon>Carnivora</taxon>
        <taxon>Caniformia</taxon>
        <taxon>Musteloidea</taxon>
        <taxon>Mustelidae</taxon>
        <taxon>Mustelinae</taxon>
        <taxon>Mustela</taxon>
    </lineage>
</organism>
<dbReference type="AlphaFoldDB" id="M3Y511"/>
<evidence type="ECO:0000256" key="1">
    <source>
        <dbReference type="SAM" id="Phobius"/>
    </source>
</evidence>
<dbReference type="GeneTree" id="ENSGT00520000060326"/>
<evidence type="ECO:0000313" key="2">
    <source>
        <dbReference type="Ensembl" id="ENSMPUP00000006412.1"/>
    </source>
</evidence>
<dbReference type="HOGENOM" id="CLU_1643157_0_0_1"/>
<keyword evidence="1" id="KW-0472">Membrane</keyword>
<dbReference type="InParanoid" id="M3Y511"/>
<protein>
    <submittedName>
        <fullName evidence="2">Uncharacterized protein</fullName>
    </submittedName>
</protein>
<dbReference type="eggNOG" id="ENOG502T3S5">
    <property type="taxonomic scope" value="Eukaryota"/>
</dbReference>
<dbReference type="EMBL" id="AEYP01029247">
    <property type="status" value="NOT_ANNOTATED_CDS"/>
    <property type="molecule type" value="Genomic_DNA"/>
</dbReference>
<sequence length="161" mass="17852">MLVKLAIFMVDLTLALATFGLLYAVSLIATTAIFIFILFYFFKGMDKHCDFSKGRVRALDSSSAIGKAFAGNMGRVSSGMLPVHFPAAREEARGVCFCLPESEEPSVVEERCGRTCRNVAPTQLTGHSNCHPHMNNKESLINKHKYPRGMKSFNTSKMRVL</sequence>
<keyword evidence="1" id="KW-1133">Transmembrane helix</keyword>
<keyword evidence="1" id="KW-0812">Transmembrane</keyword>
<feature type="transmembrane region" description="Helical" evidence="1">
    <location>
        <begin position="20"/>
        <end position="42"/>
    </location>
</feature>
<proteinExistence type="predicted"/>
<accession>M3Y511</accession>
<name>M3Y511_MUSPF</name>